<keyword evidence="1" id="KW-0732">Signal</keyword>
<dbReference type="InterPro" id="IPR006558">
    <property type="entry name" value="LamG-like"/>
</dbReference>
<evidence type="ECO:0000256" key="2">
    <source>
        <dbReference type="ARBA" id="ARBA00023157"/>
    </source>
</evidence>
<keyword evidence="2" id="KW-1015">Disulfide bond</keyword>
<dbReference type="SUPFAM" id="SSF49899">
    <property type="entry name" value="Concanavalin A-like lectins/glucanases"/>
    <property type="match status" value="1"/>
</dbReference>
<dbReference type="SMART" id="SM00560">
    <property type="entry name" value="LamGL"/>
    <property type="match status" value="1"/>
</dbReference>
<dbReference type="GO" id="GO:0005975">
    <property type="term" value="P:carbohydrate metabolic process"/>
    <property type="evidence" value="ECO:0007669"/>
    <property type="project" value="InterPro"/>
</dbReference>
<dbReference type="InterPro" id="IPR012878">
    <property type="entry name" value="Beta-AFase-like_GH127_cat"/>
</dbReference>
<dbReference type="RefSeq" id="WP_173080776.1">
    <property type="nucleotide sequence ID" value="NZ_BAABJB010000001.1"/>
</dbReference>
<dbReference type="EMBL" id="BLPG01000001">
    <property type="protein sequence ID" value="GFJ93916.1"/>
    <property type="molecule type" value="Genomic_DNA"/>
</dbReference>
<evidence type="ECO:0000313" key="4">
    <source>
        <dbReference type="EMBL" id="GFJ93916.1"/>
    </source>
</evidence>
<evidence type="ECO:0000313" key="5">
    <source>
        <dbReference type="Proteomes" id="UP000482960"/>
    </source>
</evidence>
<dbReference type="PANTHER" id="PTHR31151">
    <property type="entry name" value="PROLINE-TRNA LIGASE (DUF1680)"/>
    <property type="match status" value="1"/>
</dbReference>
<reference evidence="4 5" key="2">
    <citation type="submission" date="2020-03" db="EMBL/GenBank/DDBJ databases">
        <authorList>
            <person name="Ichikawa N."/>
            <person name="Kimura A."/>
            <person name="Kitahashi Y."/>
            <person name="Uohara A."/>
        </authorList>
    </citation>
    <scope>NUCLEOTIDE SEQUENCE [LARGE SCALE GENOMIC DNA]</scope>
    <source>
        <strain evidence="4 5">NBRC 108638</strain>
    </source>
</reference>
<dbReference type="InterPro" id="IPR006311">
    <property type="entry name" value="TAT_signal"/>
</dbReference>
<dbReference type="InterPro" id="IPR049046">
    <property type="entry name" value="Beta-AFase-like_GH127_middle"/>
</dbReference>
<dbReference type="SUPFAM" id="SSF48208">
    <property type="entry name" value="Six-hairpin glycosidases"/>
    <property type="match status" value="1"/>
</dbReference>
<feature type="domain" description="LamG-like jellyroll fold" evidence="3">
    <location>
        <begin position="222"/>
        <end position="360"/>
    </location>
</feature>
<dbReference type="Pfam" id="PF07944">
    <property type="entry name" value="Beta-AFase-like_GH127_cat"/>
    <property type="match status" value="2"/>
</dbReference>
<dbReference type="InterPro" id="IPR008928">
    <property type="entry name" value="6-hairpin_glycosidase_sf"/>
</dbReference>
<dbReference type="Pfam" id="PF20736">
    <property type="entry name" value="Glyco_hydro127M"/>
    <property type="match status" value="1"/>
</dbReference>
<comment type="caution">
    <text evidence="4">The sequence shown here is derived from an EMBL/GenBank/DDBJ whole genome shotgun (WGS) entry which is preliminary data.</text>
</comment>
<dbReference type="PANTHER" id="PTHR31151:SF0">
    <property type="entry name" value="PROLINE-TRNA LIGASE (DUF1680)"/>
    <property type="match status" value="1"/>
</dbReference>
<evidence type="ECO:0000259" key="3">
    <source>
        <dbReference type="SMART" id="SM00560"/>
    </source>
</evidence>
<dbReference type="Pfam" id="PF13385">
    <property type="entry name" value="Laminin_G_3"/>
    <property type="match status" value="1"/>
</dbReference>
<dbReference type="AlphaFoldDB" id="A0A6V8LIE1"/>
<evidence type="ECO:0000256" key="1">
    <source>
        <dbReference type="ARBA" id="ARBA00022729"/>
    </source>
</evidence>
<dbReference type="Proteomes" id="UP000482960">
    <property type="component" value="Unassembled WGS sequence"/>
</dbReference>
<gene>
    <name evidence="4" type="ORF">Prum_075580</name>
</gene>
<sequence length="1132" mass="122257">MAEFDEVKFNRRQLLQASALGAGAVAGTTVFSAIAAEAAPATGPAVVGPPAVGLAADPGPGGTAPVRPFSLHEVRLGTGLLQEKRDRMKNFLRLYDERRFLVLFNNQAGRPNPAGVSVPGGWEDGGLLSGHWAGHYLTALAQAYADQGEAVFKDKLDRMVTELAACQAAITARIGTGGPGGEDPPEPEIDRVPGRYGNALRLNGPSLAQYVTLPQEAINQLTDFTIAAWVNLGSTQSWTRLFDFGQNTTVNMFLTPRAGVTGNVPRFAITVGGSGQEQRINGTTALPTNEWVHLAVTLSQTTGTLYVNGQPVGTNTSMTLNPSSLGNPGNRWIGRSQYGDPFLDATVDEFHIFDRALSQPELLSMLDSPAGGTAGGSIAWYRFDEDGGTTLRDASSNGRDGGIVAAQQGGASDWVPTHPGYLGAIPEDAVLRLGPPRWAVYGGNADTNTWAPWYTQHKIMRGLLDAYYHTGNAQARDIVVKMADWAHLALTVGDKNHPDYTGPITRDNLNYMWDLYIGGEFGGANEVFPEIYALTGDAKHLETAKAFDNRESLFGACVENRDILVVTPQNRPGRRRPERLHANTHVPQFIGYLRVFEHTGDEEYFTAAKNFYGMVVPHRMFASGGAGGNYPGSNNNVELFQNRGNIANAIAQAGAETCTTYNLIKLARNLFLHEHDAAYMDYYERGLLNMITGSRADTATTSDPQLTYFQPLTPGAARTYGNTGTCCGGTGLENHTKYQETIYLRSADGTALWVNLYAPSTLTWAEKGFTVTQQTTYPREDRTRLTIDGTGPLDIKLRVPGWVERGFFVTVNGVAQSVDAQPGSYLTVSRTWQPGDTIEIRMPFSIRIERALDRPDTQAILWGPVLLQTLGNPGGGAFRELTLYRHLKRDGDYARAAITHESTTAAGDPYFTTNGFTLRPYYISDTQPVSSYVRRVEPTIVFGSIDTGVPNRKRNDGLPHYDVPVSGIPSPGTDGPTFLDLVWDQAPFANHGAFVSAVTRTAEAFVAAGVFAAAEKDRVVADAARADRELAPEPAWNVEVQARTQCIGANAYLSVNARNADEVPLTIELITPYGSRTVPAVAPGKAAYQSFNTRKATVPAGTVTIKATATVDGVPVTTQQETPYTDCTCPAP</sequence>
<dbReference type="PROSITE" id="PS51318">
    <property type="entry name" value="TAT"/>
    <property type="match status" value="1"/>
</dbReference>
<proteinExistence type="predicted"/>
<organism evidence="4 5">
    <name type="scientific">Phytohabitans rumicis</name>
    <dbReference type="NCBI Taxonomy" id="1076125"/>
    <lineage>
        <taxon>Bacteria</taxon>
        <taxon>Bacillati</taxon>
        <taxon>Actinomycetota</taxon>
        <taxon>Actinomycetes</taxon>
        <taxon>Micromonosporales</taxon>
        <taxon>Micromonosporaceae</taxon>
    </lineage>
</organism>
<dbReference type="InterPro" id="IPR013320">
    <property type="entry name" value="ConA-like_dom_sf"/>
</dbReference>
<keyword evidence="5" id="KW-1185">Reference proteome</keyword>
<dbReference type="Gene3D" id="2.60.120.200">
    <property type="match status" value="1"/>
</dbReference>
<accession>A0A6V8LIE1</accession>
<protein>
    <recommendedName>
        <fullName evidence="3">LamG-like jellyroll fold domain-containing protein</fullName>
    </recommendedName>
</protein>
<name>A0A6V8LIE1_9ACTN</name>
<reference evidence="4 5" key="1">
    <citation type="submission" date="2020-03" db="EMBL/GenBank/DDBJ databases">
        <title>Whole genome shotgun sequence of Phytohabitans rumicis NBRC 108638.</title>
        <authorList>
            <person name="Komaki H."/>
            <person name="Tamura T."/>
        </authorList>
    </citation>
    <scope>NUCLEOTIDE SEQUENCE [LARGE SCALE GENOMIC DNA]</scope>
    <source>
        <strain evidence="4 5">NBRC 108638</strain>
    </source>
</reference>